<dbReference type="Gene3D" id="3.40.50.300">
    <property type="entry name" value="P-loop containing nucleotide triphosphate hydrolases"/>
    <property type="match status" value="1"/>
</dbReference>
<dbReference type="RefSeq" id="WP_089860575.1">
    <property type="nucleotide sequence ID" value="NZ_FNDW01000012.1"/>
</dbReference>
<name>A0A1G8MQ87_9FLAO</name>
<reference evidence="3" key="1">
    <citation type="submission" date="2016-10" db="EMBL/GenBank/DDBJ databases">
        <authorList>
            <person name="Varghese N."/>
            <person name="Submissions S."/>
        </authorList>
    </citation>
    <scope>NUCLEOTIDE SEQUENCE [LARGE SCALE GENOMIC DNA]</scope>
    <source>
        <strain evidence="3">DSM 17071</strain>
    </source>
</reference>
<protein>
    <submittedName>
        <fullName evidence="2">Predicted ATPase</fullName>
    </submittedName>
</protein>
<dbReference type="EMBL" id="FNDW01000012">
    <property type="protein sequence ID" value="SDI70082.1"/>
    <property type="molecule type" value="Genomic_DNA"/>
</dbReference>
<dbReference type="STRING" id="311334.SAMN05421846_1128"/>
<keyword evidence="3" id="KW-1185">Reference proteome</keyword>
<dbReference type="AlphaFoldDB" id="A0A1G8MQ87"/>
<sequence>MKNLFVITGGPGAGKTTLLNALSANGYKTIPEAARAIIREETETETETDGEALPWKNKQFYTDKMIAASILDYNRATASQSNEICFFDRGILDAVCYADMIGYVLSKETMEKVLNCQYNSKVFILPPWKEIYQTDNERKQDWQEAEQTYFQMKSTYERFGYKVITVPIGNIDERKEFVLTQIK</sequence>
<proteinExistence type="predicted"/>
<dbReference type="InterPro" id="IPR027417">
    <property type="entry name" value="P-loop_NTPase"/>
</dbReference>
<dbReference type="SUPFAM" id="SSF52540">
    <property type="entry name" value="P-loop containing nucleoside triphosphate hydrolases"/>
    <property type="match status" value="1"/>
</dbReference>
<dbReference type="Pfam" id="PF13521">
    <property type="entry name" value="AAA_28"/>
    <property type="match status" value="1"/>
</dbReference>
<dbReference type="Proteomes" id="UP000198869">
    <property type="component" value="Unassembled WGS sequence"/>
</dbReference>
<dbReference type="OrthoDB" id="5638848at2"/>
<dbReference type="InterPro" id="IPR038727">
    <property type="entry name" value="NadR/Ttd14_AAA_dom"/>
</dbReference>
<feature type="domain" description="NadR/Ttd14 AAA" evidence="1">
    <location>
        <begin position="5"/>
        <end position="174"/>
    </location>
</feature>
<evidence type="ECO:0000313" key="2">
    <source>
        <dbReference type="EMBL" id="SDI70082.1"/>
    </source>
</evidence>
<evidence type="ECO:0000313" key="3">
    <source>
        <dbReference type="Proteomes" id="UP000198869"/>
    </source>
</evidence>
<evidence type="ECO:0000259" key="1">
    <source>
        <dbReference type="Pfam" id="PF13521"/>
    </source>
</evidence>
<organism evidence="2 3">
    <name type="scientific">Chryseobacterium taeanense</name>
    <dbReference type="NCBI Taxonomy" id="311334"/>
    <lineage>
        <taxon>Bacteria</taxon>
        <taxon>Pseudomonadati</taxon>
        <taxon>Bacteroidota</taxon>
        <taxon>Flavobacteriia</taxon>
        <taxon>Flavobacteriales</taxon>
        <taxon>Weeksellaceae</taxon>
        <taxon>Chryseobacterium group</taxon>
        <taxon>Chryseobacterium</taxon>
    </lineage>
</organism>
<accession>A0A1G8MQ87</accession>
<gene>
    <name evidence="2" type="ORF">SAMN05421846_1128</name>
</gene>